<dbReference type="AlphaFoldDB" id="A0A9K3GI88"/>
<dbReference type="GO" id="GO:0006623">
    <property type="term" value="P:protein targeting to vacuole"/>
    <property type="evidence" value="ECO:0007669"/>
    <property type="project" value="TreeGrafter"/>
</dbReference>
<evidence type="ECO:0000313" key="4">
    <source>
        <dbReference type="Proteomes" id="UP000265618"/>
    </source>
</evidence>
<evidence type="ECO:0000313" key="3">
    <source>
        <dbReference type="EMBL" id="GIQ84959.1"/>
    </source>
</evidence>
<accession>A0A9K3GI88</accession>
<dbReference type="GO" id="GO:0045053">
    <property type="term" value="P:protein retention in Golgi apparatus"/>
    <property type="evidence" value="ECO:0007669"/>
    <property type="project" value="TreeGrafter"/>
</dbReference>
<evidence type="ECO:0000256" key="2">
    <source>
        <dbReference type="SAM" id="MobiDB-lite"/>
    </source>
</evidence>
<protein>
    <submittedName>
        <fullName evidence="3">Vacuolar protein sorting-associated protein 13</fullName>
    </submittedName>
</protein>
<reference evidence="3 4" key="1">
    <citation type="journal article" date="2018" name="PLoS ONE">
        <title>The draft genome of Kipferlia bialata reveals reductive genome evolution in fornicate parasites.</title>
        <authorList>
            <person name="Tanifuji G."/>
            <person name="Takabayashi S."/>
            <person name="Kume K."/>
            <person name="Takagi M."/>
            <person name="Nakayama T."/>
            <person name="Kamikawa R."/>
            <person name="Inagaki Y."/>
            <person name="Hashimoto T."/>
        </authorList>
    </citation>
    <scope>NUCLEOTIDE SEQUENCE [LARGE SCALE GENOMIC DNA]</scope>
    <source>
        <strain evidence="3">NY0173</strain>
    </source>
</reference>
<keyword evidence="4" id="KW-1185">Reference proteome</keyword>
<name>A0A9K3GI88_9EUKA</name>
<dbReference type="InterPro" id="IPR026847">
    <property type="entry name" value="VPS13"/>
</dbReference>
<dbReference type="EMBL" id="BDIP01001701">
    <property type="protein sequence ID" value="GIQ84959.1"/>
    <property type="molecule type" value="Genomic_DNA"/>
</dbReference>
<sequence>EPFLLHTGTIDIASCKHSQRVGVPCIVSMATCSNRLSKAVSVCYRVHIVNYSHDAVGAYVGPPGNADRETSEYGYMVVPRRSSLPFTKSCRCDSRRRNLYVHIIDPSVANRDASRGPVQLITPVPGVSPQVPFGVSVDTEGVYDMLLPLAGVGDPRRVSVKVDIEDGQTFVRVFASPPHEPAPYRITSLCSFSLCVYQSVQGESPLTRDNRDSGKKVGSPDALSGHKPFALSTPTVQTRSVPSYTVMHGQMIDLVLYDANLPPVLCLTSTGSSTVIGHMDLSVFGSVYEHASAENKVFSVLVFDGSTRHVYLCPTLDIATGCLKKHQRQSGLGCVSGQVQLEMCIPRLSAFMYTSMQMGPLAKRVETLCLTLEDVKASSFATDGTNTVTFSLGGLQLDNQAREDQVLYPVVLRLAARPQVEALLSNSKYTPDRRGVRALAVSLVGLRRSGTTSRSVLNASMLNIRLDGACIAVEQCCLEAMSSAFKRLSLRLALSAEAVERRLMPALPTHPGVRSADPLYLHAGTGANGQLLFVERLHIDSAPVCVSVKMTDVIHLTGGYFESMINAGISGVVAAENALVNLPALKARSVFGTLDQVKKAVLGFYVRSFSRDVLGILGVGISTSLLGNAPRALNSLSAGAAELKSSDSALEGLKEFSRHSAAAVTTVTGNVSGSVADALVRATSNQRFTDRHIEALAASRESFTGAVLHSVAGFYDGIITGVSGVAITPYREVRAKGPKGIFGGVRKGMTGLVTGPMAGIANAFAYTSAYSHSRVSVASLHPMYTPVVRAAGDELYRSGAPEGEEERERDTP</sequence>
<feature type="non-terminal residue" evidence="3">
    <location>
        <position position="1"/>
    </location>
</feature>
<dbReference type="PANTHER" id="PTHR16166">
    <property type="entry name" value="VACUOLAR PROTEIN SORTING-ASSOCIATED PROTEIN VPS13"/>
    <property type="match status" value="1"/>
</dbReference>
<dbReference type="Proteomes" id="UP000265618">
    <property type="component" value="Unassembled WGS sequence"/>
</dbReference>
<comment type="caution">
    <text evidence="3">The sequence shown here is derived from an EMBL/GenBank/DDBJ whole genome shotgun (WGS) entry which is preliminary data.</text>
</comment>
<evidence type="ECO:0000256" key="1">
    <source>
        <dbReference type="ARBA" id="ARBA00006545"/>
    </source>
</evidence>
<comment type="similarity">
    <text evidence="1">Belongs to the VPS13 family.</text>
</comment>
<feature type="compositionally biased region" description="Basic and acidic residues" evidence="2">
    <location>
        <begin position="206"/>
        <end position="215"/>
    </location>
</feature>
<feature type="region of interest" description="Disordered" evidence="2">
    <location>
        <begin position="205"/>
        <end position="229"/>
    </location>
</feature>
<gene>
    <name evidence="3" type="ORF">KIPB_006555</name>
</gene>
<proteinExistence type="inferred from homology"/>
<dbReference type="PANTHER" id="PTHR16166:SF93">
    <property type="entry name" value="INTERMEMBRANE LIPID TRANSFER PROTEIN VPS13"/>
    <property type="match status" value="1"/>
</dbReference>
<dbReference type="OrthoDB" id="5835829at2759"/>
<organism evidence="3 4">
    <name type="scientific">Kipferlia bialata</name>
    <dbReference type="NCBI Taxonomy" id="797122"/>
    <lineage>
        <taxon>Eukaryota</taxon>
        <taxon>Metamonada</taxon>
        <taxon>Carpediemonas-like organisms</taxon>
        <taxon>Kipferlia</taxon>
    </lineage>
</organism>